<dbReference type="InterPro" id="IPR037069">
    <property type="entry name" value="AcylCoA_DH/ox_N_sf"/>
</dbReference>
<name>A0ABT0MXI9_9GAMM</name>
<accession>A0ABT0MXI9</accession>
<gene>
    <name evidence="2" type="ORF">MFP26_17910</name>
</gene>
<evidence type="ECO:0000259" key="1">
    <source>
        <dbReference type="Pfam" id="PF02771"/>
    </source>
</evidence>
<dbReference type="Gene3D" id="1.10.540.10">
    <property type="entry name" value="Acyl-CoA dehydrogenase/oxidase, N-terminal domain"/>
    <property type="match status" value="1"/>
</dbReference>
<feature type="domain" description="Acyl-CoA dehydrogenase/oxidase N-terminal" evidence="1">
    <location>
        <begin position="1"/>
        <end position="103"/>
    </location>
</feature>
<comment type="caution">
    <text evidence="2">The sequence shown here is derived from an EMBL/GenBank/DDBJ whole genome shotgun (WGS) entry which is preliminary data.</text>
</comment>
<dbReference type="EMBL" id="JAKPBZ010000114">
    <property type="protein sequence ID" value="MCL2894555.1"/>
    <property type="molecule type" value="Genomic_DNA"/>
</dbReference>
<protein>
    <submittedName>
        <fullName evidence="2">Acyl-CoA/acyl-ACP dehydrogenase</fullName>
    </submittedName>
</protein>
<dbReference type="Pfam" id="PF02771">
    <property type="entry name" value="Acyl-CoA_dh_N"/>
    <property type="match status" value="1"/>
</dbReference>
<organism evidence="2 3">
    <name type="scientific">Brenneria tiliae</name>
    <dbReference type="NCBI Taxonomy" id="2914984"/>
    <lineage>
        <taxon>Bacteria</taxon>
        <taxon>Pseudomonadati</taxon>
        <taxon>Pseudomonadota</taxon>
        <taxon>Gammaproteobacteria</taxon>
        <taxon>Enterobacterales</taxon>
        <taxon>Pectobacteriaceae</taxon>
        <taxon>Brenneria</taxon>
    </lineage>
</organism>
<dbReference type="InterPro" id="IPR013786">
    <property type="entry name" value="AcylCoA_DH/ox_N"/>
</dbReference>
<dbReference type="InterPro" id="IPR046373">
    <property type="entry name" value="Acyl-CoA_Oxase/DH_mid-dom_sf"/>
</dbReference>
<dbReference type="PANTHER" id="PTHR43884:SF12">
    <property type="entry name" value="ISOVALERYL-COA DEHYDROGENASE, MITOCHONDRIAL-RELATED"/>
    <property type="match status" value="1"/>
</dbReference>
<evidence type="ECO:0000313" key="3">
    <source>
        <dbReference type="Proteomes" id="UP001203069"/>
    </source>
</evidence>
<proteinExistence type="predicted"/>
<dbReference type="Gene3D" id="2.40.110.10">
    <property type="entry name" value="Butyryl-CoA Dehydrogenase, subunit A, domain 2"/>
    <property type="match status" value="1"/>
</dbReference>
<dbReference type="InterPro" id="IPR009100">
    <property type="entry name" value="AcylCoA_DH/oxidase_NM_dom_sf"/>
</dbReference>
<dbReference type="SUPFAM" id="SSF56645">
    <property type="entry name" value="Acyl-CoA dehydrogenase NM domain-like"/>
    <property type="match status" value="1"/>
</dbReference>
<dbReference type="Proteomes" id="UP001203069">
    <property type="component" value="Unassembled WGS sequence"/>
</dbReference>
<dbReference type="RefSeq" id="WP_249245689.1">
    <property type="nucleotide sequence ID" value="NZ_JAKPBZ010000114.1"/>
</dbReference>
<keyword evidence="3" id="KW-1185">Reference proteome</keyword>
<sequence>MLNDTLRRWLSAEANDLDQSAAQSGVLPLRLGDAGLFRIGVPDDLGGSGGAIIDAIEAVSEVARYSLTAAFVFWGHRTYIELLLQSPQSALRESQLPDLLAGKTAGATGLSNAMKFLSGLEELQVTGREDEKGWTVDGRLHWVTNLQRDGFQVMTVVRPLDDRPPFIAAIASDLDGVRRSEDLNLMSMRGSATAALDFAQVRLDRSAIVHPGAETFLPQVRPRFLGLQCGMALGLTRQVLENCRERLDHGHLLYEEWRRMHRSYDDTRTQLLRGVSQERFTQRPAEMFRLRIALIELALQGIQLELVLRGGKAYLSPEGDYFARRWRESAFLPLITPSIMQLRHQLAESAG</sequence>
<reference evidence="2 3" key="1">
    <citation type="submission" date="2022-02" db="EMBL/GenBank/DDBJ databases">
        <title>Description of Brenneria tiliae sp. nov. isolated from symptomatic Tilia x moltkei and Tilia x europaea trees in the UK.</title>
        <authorList>
            <person name="Kile H."/>
        </authorList>
    </citation>
    <scope>NUCLEOTIDE SEQUENCE [LARGE SCALE GENOMIC DNA]</scope>
    <source>
        <strain evidence="2 3">MC1SB4.1</strain>
    </source>
</reference>
<dbReference type="PANTHER" id="PTHR43884">
    <property type="entry name" value="ACYL-COA DEHYDROGENASE"/>
    <property type="match status" value="1"/>
</dbReference>
<evidence type="ECO:0000313" key="2">
    <source>
        <dbReference type="EMBL" id="MCL2894555.1"/>
    </source>
</evidence>